<evidence type="ECO:0000313" key="2">
    <source>
        <dbReference type="EMBL" id="CBY33346.1"/>
    </source>
</evidence>
<gene>
    <name evidence="2" type="ORF">GSOID_T00021250001</name>
</gene>
<dbReference type="Proteomes" id="UP000011014">
    <property type="component" value="Unassembled WGS sequence"/>
</dbReference>
<dbReference type="EMBL" id="FN654411">
    <property type="protein sequence ID" value="CBY33346.1"/>
    <property type="molecule type" value="Genomic_DNA"/>
</dbReference>
<proteinExistence type="predicted"/>
<evidence type="ECO:0000256" key="1">
    <source>
        <dbReference type="SAM" id="MobiDB-lite"/>
    </source>
</evidence>
<sequence>MKISNIVLISSASAGRADKCNNIISFLETQGISGENRVHRRINEFKEDLFPIVKERGEFCGAEDVNERVDLQELDDVEQRMTFDNVENKIQVCFDLWEEYINRKLPADACPNLNLKANRKLRKFTYQLKKGSERAQERASSMFRKGGKEKLTDEEKAVRDENREAKQTKKSEKQERKQTRLAVKDANETERSMKKSKKKSKQEKKQDSQDKKAQKKNKKENKKEKSKKEDKPAKEEAVVEDVIVSDEPVVVEATVVEPVAYEYVYEAADNSEVVEDIPTESSVISAVVETADESSNKKKKEGGKKKGKKNKEE</sequence>
<feature type="compositionally biased region" description="Basic and acidic residues" evidence="1">
    <location>
        <begin position="203"/>
        <end position="212"/>
    </location>
</feature>
<feature type="region of interest" description="Disordered" evidence="1">
    <location>
        <begin position="288"/>
        <end position="313"/>
    </location>
</feature>
<feature type="compositionally biased region" description="Basic residues" evidence="1">
    <location>
        <begin position="297"/>
        <end position="313"/>
    </location>
</feature>
<feature type="region of interest" description="Disordered" evidence="1">
    <location>
        <begin position="129"/>
        <end position="238"/>
    </location>
</feature>
<name>E4YCS9_OIKDI</name>
<reference evidence="2" key="1">
    <citation type="journal article" date="2010" name="Science">
        <title>Plasticity of animal genome architecture unmasked by rapid evolution of a pelagic tunicate.</title>
        <authorList>
            <person name="Denoeud F."/>
            <person name="Henriet S."/>
            <person name="Mungpakdee S."/>
            <person name="Aury J.M."/>
            <person name="Da Silva C."/>
            <person name="Brinkmann H."/>
            <person name="Mikhaleva J."/>
            <person name="Olsen L.C."/>
            <person name="Jubin C."/>
            <person name="Canestro C."/>
            <person name="Bouquet J.M."/>
            <person name="Danks G."/>
            <person name="Poulain J."/>
            <person name="Campsteijn C."/>
            <person name="Adamski M."/>
            <person name="Cross I."/>
            <person name="Yadetie F."/>
            <person name="Muffato M."/>
            <person name="Louis A."/>
            <person name="Butcher S."/>
            <person name="Tsagkogeorga G."/>
            <person name="Konrad A."/>
            <person name="Singh S."/>
            <person name="Jensen M.F."/>
            <person name="Cong E.H."/>
            <person name="Eikeseth-Otteraa H."/>
            <person name="Noel B."/>
            <person name="Anthouard V."/>
            <person name="Porcel B.M."/>
            <person name="Kachouri-Lafond R."/>
            <person name="Nishino A."/>
            <person name="Ugolini M."/>
            <person name="Chourrout P."/>
            <person name="Nishida H."/>
            <person name="Aasland R."/>
            <person name="Huzurbazar S."/>
            <person name="Westhof E."/>
            <person name="Delsuc F."/>
            <person name="Lehrach H."/>
            <person name="Reinhardt R."/>
            <person name="Weissenbach J."/>
            <person name="Roy S.W."/>
            <person name="Artiguenave F."/>
            <person name="Postlethwait J.H."/>
            <person name="Manak J.R."/>
            <person name="Thompson E.M."/>
            <person name="Jaillon O."/>
            <person name="Du Pasquier L."/>
            <person name="Boudinot P."/>
            <person name="Liberles D.A."/>
            <person name="Volff J.N."/>
            <person name="Philippe H."/>
            <person name="Lenhard B."/>
            <person name="Roest Crollius H."/>
            <person name="Wincker P."/>
            <person name="Chourrout D."/>
        </authorList>
    </citation>
    <scope>NUCLEOTIDE SEQUENCE [LARGE SCALE GENOMIC DNA]</scope>
</reference>
<organism evidence="2">
    <name type="scientific">Oikopleura dioica</name>
    <name type="common">Tunicate</name>
    <dbReference type="NCBI Taxonomy" id="34765"/>
    <lineage>
        <taxon>Eukaryota</taxon>
        <taxon>Metazoa</taxon>
        <taxon>Chordata</taxon>
        <taxon>Tunicata</taxon>
        <taxon>Appendicularia</taxon>
        <taxon>Copelata</taxon>
        <taxon>Oikopleuridae</taxon>
        <taxon>Oikopleura</taxon>
    </lineage>
</organism>
<feature type="compositionally biased region" description="Basic and acidic residues" evidence="1">
    <location>
        <begin position="221"/>
        <end position="237"/>
    </location>
</feature>
<accession>E4YCS9</accession>
<dbReference type="AlphaFoldDB" id="E4YCS9"/>
<feature type="compositionally biased region" description="Basic and acidic residues" evidence="1">
    <location>
        <begin position="146"/>
        <end position="193"/>
    </location>
</feature>
<protein>
    <submittedName>
        <fullName evidence="2">Uncharacterized protein</fullName>
    </submittedName>
</protein>